<dbReference type="InterPro" id="IPR003599">
    <property type="entry name" value="Ig_sub"/>
</dbReference>
<dbReference type="Gene3D" id="2.60.40.10">
    <property type="entry name" value="Immunoglobulins"/>
    <property type="match status" value="2"/>
</dbReference>
<evidence type="ECO:0000313" key="5">
    <source>
        <dbReference type="EMBL" id="KAL2722498.1"/>
    </source>
</evidence>
<reference evidence="5 6" key="1">
    <citation type="journal article" date="2024" name="Ann. Entomol. Soc. Am.">
        <title>Genomic analyses of the southern and eastern yellowjacket wasps (Hymenoptera: Vespidae) reveal evolutionary signatures of social life.</title>
        <authorList>
            <person name="Catto M.A."/>
            <person name="Caine P.B."/>
            <person name="Orr S.E."/>
            <person name="Hunt B.G."/>
            <person name="Goodisman M.A.D."/>
        </authorList>
    </citation>
    <scope>NUCLEOTIDE SEQUENCE [LARGE SCALE GENOMIC DNA]</scope>
    <source>
        <strain evidence="5">233</strain>
        <tissue evidence="5">Head and thorax</tissue>
    </source>
</reference>
<dbReference type="SMART" id="SM00408">
    <property type="entry name" value="IGc2"/>
    <property type="match status" value="2"/>
</dbReference>
<keyword evidence="1" id="KW-0732">Signal</keyword>
<evidence type="ECO:0000256" key="3">
    <source>
        <dbReference type="ARBA" id="ARBA00023319"/>
    </source>
</evidence>
<feature type="domain" description="Ig-like" evidence="4">
    <location>
        <begin position="145"/>
        <end position="226"/>
    </location>
</feature>
<dbReference type="InterPro" id="IPR036179">
    <property type="entry name" value="Ig-like_dom_sf"/>
</dbReference>
<proteinExistence type="predicted"/>
<dbReference type="Pfam" id="PF13927">
    <property type="entry name" value="Ig_3"/>
    <property type="match status" value="2"/>
</dbReference>
<dbReference type="InterPro" id="IPR003598">
    <property type="entry name" value="Ig_sub2"/>
</dbReference>
<feature type="domain" description="Ig-like" evidence="4">
    <location>
        <begin position="303"/>
        <end position="384"/>
    </location>
</feature>
<dbReference type="InterPro" id="IPR050958">
    <property type="entry name" value="Cell_Adh-Cytoskel_Orgn"/>
</dbReference>
<dbReference type="Proteomes" id="UP001607302">
    <property type="component" value="Unassembled WGS sequence"/>
</dbReference>
<accession>A0ABD2APF6</accession>
<dbReference type="PANTHER" id="PTHR45080:SF8">
    <property type="entry name" value="IG-LIKE DOMAIN-CONTAINING PROTEIN"/>
    <property type="match status" value="1"/>
</dbReference>
<protein>
    <submittedName>
        <fullName evidence="5">Palladin-like isoform X3</fullName>
    </submittedName>
</protein>
<keyword evidence="6" id="KW-1185">Reference proteome</keyword>
<dbReference type="SMART" id="SM00409">
    <property type="entry name" value="IG"/>
    <property type="match status" value="2"/>
</dbReference>
<keyword evidence="2" id="KW-1015">Disulfide bond</keyword>
<organism evidence="5 6">
    <name type="scientific">Vespula squamosa</name>
    <name type="common">Southern yellow jacket</name>
    <name type="synonym">Wasp</name>
    <dbReference type="NCBI Taxonomy" id="30214"/>
    <lineage>
        <taxon>Eukaryota</taxon>
        <taxon>Metazoa</taxon>
        <taxon>Ecdysozoa</taxon>
        <taxon>Arthropoda</taxon>
        <taxon>Hexapoda</taxon>
        <taxon>Insecta</taxon>
        <taxon>Pterygota</taxon>
        <taxon>Neoptera</taxon>
        <taxon>Endopterygota</taxon>
        <taxon>Hymenoptera</taxon>
        <taxon>Apocrita</taxon>
        <taxon>Aculeata</taxon>
        <taxon>Vespoidea</taxon>
        <taxon>Vespidae</taxon>
        <taxon>Vespinae</taxon>
        <taxon>Vespula</taxon>
    </lineage>
</organism>
<dbReference type="InterPro" id="IPR013783">
    <property type="entry name" value="Ig-like_fold"/>
</dbReference>
<sequence length="388" mass="44497">MLDRKAYRTCSTGKIKARKVMCLEKKIKKGINAKRKISYQAIKNCLRLVVKPQQVDKEDIVSILDQMTRCRFLSLLLLATLVVSANAAKGGGSRGAGRNRSGRRMYGSLTIPMPHRNSASARYYENKDGAKIVKASHFELDYMLGRKITFFCMATGYPRPEITWLKDGIELYHHKFFQVHEWPVGNDTIKSKMEIDPATQKDAGYYECQADNQYAVDRRSFRTDYSTMRHATFLIILLAILLLNSRESFGRRGRARARSKSRVQIGLPITGKYRDTESDQYYNNDNGAKILLASHFDLEYVLGHKIAFLCVARGKPRPHITWFKDGTEIYSHLYLHVHEWQVGPDKVKSKLEIDPATQMDAGVYECTADNMYSIDRRSFKTDFSIAFD</sequence>
<dbReference type="PROSITE" id="PS50835">
    <property type="entry name" value="IG_LIKE"/>
    <property type="match status" value="2"/>
</dbReference>
<dbReference type="EMBL" id="JAUDFV010000141">
    <property type="protein sequence ID" value="KAL2722498.1"/>
    <property type="molecule type" value="Genomic_DNA"/>
</dbReference>
<dbReference type="SUPFAM" id="SSF48726">
    <property type="entry name" value="Immunoglobulin"/>
    <property type="match status" value="2"/>
</dbReference>
<evidence type="ECO:0000256" key="2">
    <source>
        <dbReference type="ARBA" id="ARBA00023157"/>
    </source>
</evidence>
<gene>
    <name evidence="5" type="ORF">V1478_009361</name>
</gene>
<dbReference type="CDD" id="cd00096">
    <property type="entry name" value="Ig"/>
    <property type="match status" value="2"/>
</dbReference>
<comment type="caution">
    <text evidence="5">The sequence shown here is derived from an EMBL/GenBank/DDBJ whole genome shotgun (WGS) entry which is preliminary data.</text>
</comment>
<dbReference type="InterPro" id="IPR007110">
    <property type="entry name" value="Ig-like_dom"/>
</dbReference>
<evidence type="ECO:0000313" key="6">
    <source>
        <dbReference type="Proteomes" id="UP001607302"/>
    </source>
</evidence>
<dbReference type="AlphaFoldDB" id="A0ABD2APF6"/>
<keyword evidence="3" id="KW-0393">Immunoglobulin domain</keyword>
<evidence type="ECO:0000256" key="1">
    <source>
        <dbReference type="ARBA" id="ARBA00022729"/>
    </source>
</evidence>
<dbReference type="PANTHER" id="PTHR45080">
    <property type="entry name" value="CONTACTIN 5"/>
    <property type="match status" value="1"/>
</dbReference>
<evidence type="ECO:0000259" key="4">
    <source>
        <dbReference type="PROSITE" id="PS50835"/>
    </source>
</evidence>
<name>A0ABD2APF6_VESSQ</name>